<evidence type="ECO:0000313" key="1">
    <source>
        <dbReference type="EMBL" id="CAD8064536.1"/>
    </source>
</evidence>
<keyword evidence="2" id="KW-1185">Reference proteome</keyword>
<reference evidence="1" key="1">
    <citation type="submission" date="2021-01" db="EMBL/GenBank/DDBJ databases">
        <authorList>
            <consortium name="Genoscope - CEA"/>
            <person name="William W."/>
        </authorList>
    </citation>
    <scope>NUCLEOTIDE SEQUENCE</scope>
</reference>
<comment type="caution">
    <text evidence="1">The sequence shown here is derived from an EMBL/GenBank/DDBJ whole genome shotgun (WGS) entry which is preliminary data.</text>
</comment>
<gene>
    <name evidence="1" type="ORF">PSON_ATCC_30995.1.T0190165</name>
</gene>
<dbReference type="Proteomes" id="UP000692954">
    <property type="component" value="Unassembled WGS sequence"/>
</dbReference>
<protein>
    <submittedName>
        <fullName evidence="1">Uncharacterized protein</fullName>
    </submittedName>
</protein>
<evidence type="ECO:0000313" key="2">
    <source>
        <dbReference type="Proteomes" id="UP000692954"/>
    </source>
</evidence>
<dbReference type="EMBL" id="CAJJDN010000019">
    <property type="protein sequence ID" value="CAD8064536.1"/>
    <property type="molecule type" value="Genomic_DNA"/>
</dbReference>
<dbReference type="AlphaFoldDB" id="A0A8S1LID0"/>
<proteinExistence type="predicted"/>
<sequence length="100" mass="11714">MMWVNYSIIYVYMNLAKNNDEEQYFELGGNKNFFNAIDQSQQIYVEFSASKGILNLMPYELIFPPYVDADHKIAKPITLENIIKRGILTEEPFTLILEQN</sequence>
<organism evidence="1 2">
    <name type="scientific">Paramecium sonneborni</name>
    <dbReference type="NCBI Taxonomy" id="65129"/>
    <lineage>
        <taxon>Eukaryota</taxon>
        <taxon>Sar</taxon>
        <taxon>Alveolata</taxon>
        <taxon>Ciliophora</taxon>
        <taxon>Intramacronucleata</taxon>
        <taxon>Oligohymenophorea</taxon>
        <taxon>Peniculida</taxon>
        <taxon>Parameciidae</taxon>
        <taxon>Paramecium</taxon>
    </lineage>
</organism>
<accession>A0A8S1LID0</accession>
<name>A0A8S1LID0_9CILI</name>